<dbReference type="PANTHER" id="PTHR34512">
    <property type="entry name" value="CELL SURFACE PROTEIN"/>
    <property type="match status" value="1"/>
</dbReference>
<feature type="region of interest" description="Disordered" evidence="1">
    <location>
        <begin position="38"/>
        <end position="90"/>
    </location>
</feature>
<dbReference type="InterPro" id="IPR015943">
    <property type="entry name" value="WD40/YVTN_repeat-like_dom_sf"/>
</dbReference>
<dbReference type="InterPro" id="IPR002372">
    <property type="entry name" value="PQQ_rpt_dom"/>
</dbReference>
<dbReference type="AlphaFoldDB" id="D9X978"/>
<proteinExistence type="predicted"/>
<evidence type="ECO:0000256" key="1">
    <source>
        <dbReference type="SAM" id="MobiDB-lite"/>
    </source>
</evidence>
<feature type="domain" description="Pyrrolo-quinoline quinone repeat" evidence="2">
    <location>
        <begin position="213"/>
        <end position="468"/>
    </location>
</feature>
<dbReference type="SMART" id="SM00564">
    <property type="entry name" value="PQQ"/>
    <property type="match status" value="4"/>
</dbReference>
<organism evidence="3 4">
    <name type="scientific">Streptomyces viridochromogenes (strain DSM 40736 / JCM 4977 / BCRC 1201 / Tue 494)</name>
    <dbReference type="NCBI Taxonomy" id="591159"/>
    <lineage>
        <taxon>Bacteria</taxon>
        <taxon>Bacillati</taxon>
        <taxon>Actinomycetota</taxon>
        <taxon>Actinomycetes</taxon>
        <taxon>Kitasatosporales</taxon>
        <taxon>Streptomycetaceae</taxon>
        <taxon>Streptomyces</taxon>
    </lineage>
</organism>
<dbReference type="HOGENOM" id="CLU_379432_0_0_11"/>
<feature type="compositionally biased region" description="Basic residues" evidence="1">
    <location>
        <begin position="64"/>
        <end position="83"/>
    </location>
</feature>
<feature type="compositionally biased region" description="Basic and acidic residues" evidence="1">
    <location>
        <begin position="1"/>
        <end position="14"/>
    </location>
</feature>
<dbReference type="InterPro" id="IPR018391">
    <property type="entry name" value="PQQ_b-propeller_rpt"/>
</dbReference>
<dbReference type="STRING" id="591159.SSQG_00591"/>
<dbReference type="InterPro" id="IPR011047">
    <property type="entry name" value="Quinoprotein_ADH-like_sf"/>
</dbReference>
<evidence type="ECO:0000313" key="3">
    <source>
        <dbReference type="EMBL" id="EFL30073.1"/>
    </source>
</evidence>
<name>D9X978_STRVT</name>
<sequence length="730" mass="78933">MRAERRGRVEDPAVRGHGHSGARLPHREELHEEVLQGEGHHAGTGRAGQPVGDVPCRAGLPRLRPVRPLRAGRKRRHGSRSRPTRGTVRGDRLRRALRGCLHGIPRWRLPPGRGPPALPVASRDTRMLTDREKRGSGMVSTSARRVRHAGCGVLLGVSLLALAAGDGGTSGRPLERPNTLQVAWSFQTPVRALDVSDLPAVLNDRMLAIPQGKTVSVVDTRNGRLLSTLHSSARTFTPGGFSDGVLLAVEQGHDMRNSVSAYDLATGRRLWHRTPSPAARQGKGDAWLATAPLRLDSGAVFWAGDGRLVGLAPRTGAVRWTKRIPALTPCEKSEPDNSASPNAAATADRVVLLERCPGRPAELQVMDPETGELVWKKKLGRWRESVRLSAVRDAIGVTVDDELRVFTESGEELLRRKEGRTSELWPVGEDGGVVYLSELRYGSKSDPGSLRSRTLHAVRADTGKTLWTRSQGLVGNDEPAGDVLAAEADADGGYGGNLRWSVGDARLQGPGASSLTDAAGRRSTRVPWPVAGTFVGLSGQLIVVRSEERDGTRYTALRPGHRAVDEERPAALGGAGRRDWPDACRLVGARLLSELGRDYVELPVASSRTVLGARLPHPSVCRFAGKSGSVDDVFSVTVRWVAPDPEAARTYTASVIPWGCNPWLGGGCTTAEITQPRHGVYLYTYRVNLKQDRVAHATVVSGRYVFGVSAGNDKAETRRLVRRVAMHLSR</sequence>
<dbReference type="Pfam" id="PF13360">
    <property type="entry name" value="PQQ_2"/>
    <property type="match status" value="1"/>
</dbReference>
<reference evidence="4" key="1">
    <citation type="submission" date="2009-02" db="EMBL/GenBank/DDBJ databases">
        <title>Annotation of Streptomyces viridochromogenes strain DSM 40736.</title>
        <authorList>
            <consortium name="The Broad Institute Genome Sequencing Platform"/>
            <consortium name="Broad Institute Microbial Sequencing Center"/>
            <person name="Fischbach M."/>
            <person name="Godfrey P."/>
            <person name="Ward D."/>
            <person name="Young S."/>
            <person name="Zeng Q."/>
            <person name="Koehrsen M."/>
            <person name="Alvarado L."/>
            <person name="Berlin A.M."/>
            <person name="Bochicchio J."/>
            <person name="Borenstein D."/>
            <person name="Chapman S.B."/>
            <person name="Chen Z."/>
            <person name="Engels R."/>
            <person name="Freedman E."/>
            <person name="Gellesch M."/>
            <person name="Goldberg J."/>
            <person name="Griggs A."/>
            <person name="Gujja S."/>
            <person name="Heilman E.R."/>
            <person name="Heiman D.I."/>
            <person name="Hepburn T.A."/>
            <person name="Howarth C."/>
            <person name="Jen D."/>
            <person name="Larson L."/>
            <person name="Lewis B."/>
            <person name="Mehta T."/>
            <person name="Park D."/>
            <person name="Pearson M."/>
            <person name="Richards J."/>
            <person name="Roberts A."/>
            <person name="Saif S."/>
            <person name="Shea T.D."/>
            <person name="Shenoy N."/>
            <person name="Sisk P."/>
            <person name="Stolte C."/>
            <person name="Sykes S.N."/>
            <person name="Thomson T."/>
            <person name="Walk T."/>
            <person name="White J."/>
            <person name="Yandava C."/>
            <person name="Straight P."/>
            <person name="Clardy J."/>
            <person name="Hung D."/>
            <person name="Kolter R."/>
            <person name="Mekalanos J."/>
            <person name="Walker S."/>
            <person name="Walsh C.T."/>
            <person name="Wieland-Brown L.C."/>
            <person name="Haas B."/>
            <person name="Nusbaum C."/>
            <person name="Birren B."/>
        </authorList>
    </citation>
    <scope>NUCLEOTIDE SEQUENCE [LARGE SCALE GENOMIC DNA]</scope>
    <source>
        <strain evidence="4">DSM 40736 / JCM 4977 / BCRC 1201 / Tue 494</strain>
    </source>
</reference>
<accession>D9X978</accession>
<dbReference type="SUPFAM" id="SSF50998">
    <property type="entry name" value="Quinoprotein alcohol dehydrogenase-like"/>
    <property type="match status" value="1"/>
</dbReference>
<dbReference type="Gene3D" id="2.130.10.10">
    <property type="entry name" value="YVTN repeat-like/Quinoprotein amine dehydrogenase"/>
    <property type="match status" value="1"/>
</dbReference>
<evidence type="ECO:0000313" key="4">
    <source>
        <dbReference type="Proteomes" id="UP000004184"/>
    </source>
</evidence>
<keyword evidence="4" id="KW-1185">Reference proteome</keyword>
<feature type="region of interest" description="Disordered" evidence="1">
    <location>
        <begin position="1"/>
        <end position="26"/>
    </location>
</feature>
<dbReference type="Proteomes" id="UP000004184">
    <property type="component" value="Unassembled WGS sequence"/>
</dbReference>
<dbReference type="EMBL" id="GG657757">
    <property type="protein sequence ID" value="EFL30073.1"/>
    <property type="molecule type" value="Genomic_DNA"/>
</dbReference>
<dbReference type="eggNOG" id="ENOG503216H">
    <property type="taxonomic scope" value="Bacteria"/>
</dbReference>
<gene>
    <name evidence="3" type="ORF">SSQG_00591</name>
</gene>
<protein>
    <submittedName>
        <fullName evidence="3">Predicted protein</fullName>
    </submittedName>
</protein>
<evidence type="ECO:0000259" key="2">
    <source>
        <dbReference type="Pfam" id="PF13360"/>
    </source>
</evidence>
<dbReference type="PANTHER" id="PTHR34512:SF30">
    <property type="entry name" value="OUTER MEMBRANE PROTEIN ASSEMBLY FACTOR BAMB"/>
    <property type="match status" value="1"/>
</dbReference>